<evidence type="ECO:0000259" key="6">
    <source>
        <dbReference type="PROSITE" id="PS50089"/>
    </source>
</evidence>
<dbReference type="SUPFAM" id="SSF50978">
    <property type="entry name" value="WD40 repeat-like"/>
    <property type="match status" value="1"/>
</dbReference>
<feature type="compositionally biased region" description="Low complexity" evidence="5">
    <location>
        <begin position="552"/>
        <end position="563"/>
    </location>
</feature>
<keyword evidence="8" id="KW-1185">Reference proteome</keyword>
<dbReference type="PROSITE" id="PS50294">
    <property type="entry name" value="WD_REPEATS_REGION"/>
    <property type="match status" value="1"/>
</dbReference>
<dbReference type="InterPro" id="IPR049567">
    <property type="entry name" value="WDR59-like"/>
</dbReference>
<evidence type="ECO:0000256" key="2">
    <source>
        <dbReference type="ARBA" id="ARBA00022737"/>
    </source>
</evidence>
<feature type="region of interest" description="Disordered" evidence="5">
    <location>
        <begin position="1353"/>
        <end position="1413"/>
    </location>
</feature>
<keyword evidence="3" id="KW-0862">Zinc</keyword>
<dbReference type="GO" id="GO:0035859">
    <property type="term" value="C:Seh1-associated complex"/>
    <property type="evidence" value="ECO:0007669"/>
    <property type="project" value="TreeGrafter"/>
</dbReference>
<dbReference type="GO" id="GO:1904263">
    <property type="term" value="P:positive regulation of TORC1 signaling"/>
    <property type="evidence" value="ECO:0007669"/>
    <property type="project" value="TreeGrafter"/>
</dbReference>
<evidence type="ECO:0000256" key="1">
    <source>
        <dbReference type="ARBA" id="ARBA00022574"/>
    </source>
</evidence>
<feature type="compositionally biased region" description="Low complexity" evidence="5">
    <location>
        <begin position="529"/>
        <end position="541"/>
    </location>
</feature>
<dbReference type="InterPro" id="IPR036322">
    <property type="entry name" value="WD40_repeat_dom_sf"/>
</dbReference>
<dbReference type="InterPro" id="IPR001841">
    <property type="entry name" value="Znf_RING"/>
</dbReference>
<dbReference type="InterPro" id="IPR001680">
    <property type="entry name" value="WD40_rpt"/>
</dbReference>
<sequence length="1485" mass="163039">MLSPDHTPARPPGVSPLAMALGTGAVSAPASRRSSIVSRSSAHALSPAVSPRTLLRPHLNRTSTTTLAAAGGAMMETCPPAPDPFHTGATISINQPVGSLSISPSSRDVCLASRKGLYILDLANLESAPRFVPQGGTWQIADVQWSPHAVTDNLILSTSCQKLLVWDLAAQVALNRSIEAHERAITDINWAALNPNMMATVGMDAAVRAWDLRHDCKRPAVRLSAWGAAGTQVKWNRLNEYVLATAHHREVLLWDTRKGSVPFEIVEAHQSKIYGIDWDRVEQHKLVTCSLDKTIKYWSIPSLSGGTDGSYYPYSYETISTNYPVWRARHLPFGQGVLALPQRGETALEMFGIGGDTPLERFEGSTGVVKEFVWRIRGGTDLAVEDREFQLVTWSKDRKLRIWNVTREMTAKAGYKAGAPIPYTSTRRGAKNRTFTTIPGGDARSNAIALRPQGALSSSPVLNLGIPVGPSGIGRQRLMAHTQRESGMTRGGGEARKMDQLEWLTKVVRTEDHATKAESTTGTRTPAVSDRASGRGSSSSRSRSHSKREPLRPLSSSTRTPSRVRGERIEGKEELMSLKGEVLLAHKRFPKSKVNFERLDLIQRKLTMSLNGPWANGNRAAFVRIHWSYPQNYPYANEIPTFELERNATVSQITRQRMVSTIKEIRVKSRQCLVSVTEFLLGYHERTGRLALEEESGSDNDEVDVNVPMLIRTTGAVFGPNGQLACFFPKQTVLPRARTSLSRSPSGQYDPLKSPLARAMTALSRLENPHKPAVSLRFRRRREKAMMGPVQQRSLLTLRNASNLTSEPDMALAVHYTTTSPEGNFRVAVEGRRLDHADVWQTVYGVLADPPPPYSDLPKLAGHTSAPHERMLWERDMERKRRVLDEIFERLMAAADIQLLALVACMLVEYDKTAPPPPPAIEEIVHKSPERGYFVLPSRDRRSSSLTNMTPPASAGPGSFRTSGWSQILMNPSSISLRGMTLTPRDRSSFEIPNRTSVSSIDEGSSSFAASMSPVRRMNIPPRRQNSTTSAGSLGVIPSPRRLDRRESGGRELSRTVSRDMRPRPLSGTTESPPPSAVPPTPSRLANTTNASEPSSDGSAGPGGVRNKVSFGGGSPLRRAFSRAPNLPPVQRRSPTCSVRIDLNMDEPPTTSASLLRPELRPQAEIWKLAYADLLLRAGLVGKRAALLQYQFTTVEGPSVAAASGDLPHQQLVLATVCRFCNEHVLQPDEVRCSSCTRYKEAPLCSVCRLPIKGLATTCTTCTHTSHTRCLRNVMRSQADHCPSCHCRCLAERGLSGAFRTTPKSDANQAPSYWPTPFPRMNHLSLSTSPTRLEFDGPQFSEFVRLADRLPDPELEAEDNNEAKPEAELEAEPEPDRWWREPGAGVVSYLKHLRTDPPSTTPPPGEDRRGSRIRTSTGALDIVDTDDLQMGLSGLGPKHQARRATFTGPGTSGSFGGGALELDAGEEEAPKSRIKTFGREGLLGW</sequence>
<keyword evidence="3" id="KW-0863">Zinc-finger</keyword>
<dbReference type="RefSeq" id="XP_060455553.1">
    <property type="nucleotide sequence ID" value="XM_060598796.1"/>
</dbReference>
<name>A0AA48IIX8_9TREE</name>
<dbReference type="GO" id="GO:0005774">
    <property type="term" value="C:vacuolar membrane"/>
    <property type="evidence" value="ECO:0007669"/>
    <property type="project" value="TreeGrafter"/>
</dbReference>
<feature type="repeat" description="WD" evidence="4">
    <location>
        <begin position="178"/>
        <end position="213"/>
    </location>
</feature>
<organism evidence="7 8">
    <name type="scientific">Cutaneotrichosporon cavernicola</name>
    <dbReference type="NCBI Taxonomy" id="279322"/>
    <lineage>
        <taxon>Eukaryota</taxon>
        <taxon>Fungi</taxon>
        <taxon>Dikarya</taxon>
        <taxon>Basidiomycota</taxon>
        <taxon>Agaricomycotina</taxon>
        <taxon>Tremellomycetes</taxon>
        <taxon>Trichosporonales</taxon>
        <taxon>Trichosporonaceae</taxon>
        <taxon>Cutaneotrichosporon</taxon>
    </lineage>
</organism>
<dbReference type="Proteomes" id="UP001233271">
    <property type="component" value="Chromosome 3"/>
</dbReference>
<dbReference type="InterPro" id="IPR015943">
    <property type="entry name" value="WD40/YVTN_repeat-like_dom_sf"/>
</dbReference>
<feature type="repeat" description="WD" evidence="4">
    <location>
        <begin position="266"/>
        <end position="300"/>
    </location>
</feature>
<feature type="compositionally biased region" description="Polar residues" evidence="5">
    <location>
        <begin position="1084"/>
        <end position="1098"/>
    </location>
</feature>
<feature type="region of interest" description="Disordered" evidence="5">
    <location>
        <begin position="512"/>
        <end position="570"/>
    </location>
</feature>
<feature type="compositionally biased region" description="Polar residues" evidence="5">
    <location>
        <begin position="994"/>
        <end position="1010"/>
    </location>
</feature>
<dbReference type="SMART" id="SM00320">
    <property type="entry name" value="WD40"/>
    <property type="match status" value="5"/>
</dbReference>
<dbReference type="Gene3D" id="2.130.10.10">
    <property type="entry name" value="YVTN repeat-like/Quinoprotein amine dehydrogenase"/>
    <property type="match status" value="1"/>
</dbReference>
<dbReference type="PROSITE" id="PS50082">
    <property type="entry name" value="WD_REPEATS_2"/>
    <property type="match status" value="2"/>
</dbReference>
<feature type="region of interest" description="Disordered" evidence="5">
    <location>
        <begin position="939"/>
        <end position="964"/>
    </location>
</feature>
<feature type="domain" description="RING-type" evidence="6">
    <location>
        <begin position="1245"/>
        <end position="1286"/>
    </location>
</feature>
<keyword evidence="1 4" id="KW-0853">WD repeat</keyword>
<evidence type="ECO:0000256" key="4">
    <source>
        <dbReference type="PROSITE-ProRule" id="PRU00221"/>
    </source>
</evidence>
<feature type="compositionally biased region" description="Pro residues" evidence="5">
    <location>
        <begin position="1072"/>
        <end position="1082"/>
    </location>
</feature>
<feature type="compositionally biased region" description="Gly residues" evidence="5">
    <location>
        <begin position="1450"/>
        <end position="1459"/>
    </location>
</feature>
<dbReference type="GO" id="GO:0035591">
    <property type="term" value="F:signaling adaptor activity"/>
    <property type="evidence" value="ECO:0007669"/>
    <property type="project" value="TreeGrafter"/>
</dbReference>
<dbReference type="GeneID" id="85494158"/>
<evidence type="ECO:0000256" key="3">
    <source>
        <dbReference type="PROSITE-ProRule" id="PRU00175"/>
    </source>
</evidence>
<gene>
    <name evidence="7" type="ORF">CcaverHIS019_0303580</name>
</gene>
<evidence type="ECO:0000313" key="7">
    <source>
        <dbReference type="EMBL" id="BEI90288.1"/>
    </source>
</evidence>
<proteinExistence type="predicted"/>
<keyword evidence="3" id="KW-0479">Metal-binding</keyword>
<feature type="compositionally biased region" description="Basic and acidic residues" evidence="5">
    <location>
        <begin position="1041"/>
        <end position="1063"/>
    </location>
</feature>
<dbReference type="PANTHER" id="PTHR46170">
    <property type="entry name" value="GATOR COMPLEX PROTEIN WDR59"/>
    <property type="match status" value="1"/>
</dbReference>
<dbReference type="Pfam" id="PF00400">
    <property type="entry name" value="WD40"/>
    <property type="match status" value="1"/>
</dbReference>
<accession>A0AA48IIX8</accession>
<dbReference type="PANTHER" id="PTHR46170:SF1">
    <property type="entry name" value="GATOR COMPLEX PROTEIN WDR59"/>
    <property type="match status" value="1"/>
</dbReference>
<dbReference type="KEGG" id="ccac:CcaHIS019_0303580"/>
<evidence type="ECO:0000256" key="5">
    <source>
        <dbReference type="SAM" id="MobiDB-lite"/>
    </source>
</evidence>
<protein>
    <recommendedName>
        <fullName evidence="6">RING-type domain-containing protein</fullName>
    </recommendedName>
</protein>
<dbReference type="GO" id="GO:0008270">
    <property type="term" value="F:zinc ion binding"/>
    <property type="evidence" value="ECO:0007669"/>
    <property type="project" value="UniProtKB-KW"/>
</dbReference>
<dbReference type="PROSITE" id="PS00678">
    <property type="entry name" value="WD_REPEATS_1"/>
    <property type="match status" value="1"/>
</dbReference>
<reference evidence="7" key="1">
    <citation type="journal article" date="2023" name="BMC Genomics">
        <title>Chromosome-level genome assemblies of Cutaneotrichosporon spp. (Trichosporonales, Basidiomycota) reveal imbalanced evolution between nucleotide sequences and chromosome synteny.</title>
        <authorList>
            <person name="Kobayashi Y."/>
            <person name="Kayamori A."/>
            <person name="Aoki K."/>
            <person name="Shiwa Y."/>
            <person name="Matsutani M."/>
            <person name="Fujita N."/>
            <person name="Sugita T."/>
            <person name="Iwasaki W."/>
            <person name="Tanaka N."/>
            <person name="Takashima M."/>
        </authorList>
    </citation>
    <scope>NUCLEOTIDE SEQUENCE</scope>
    <source>
        <strain evidence="7">HIS019</strain>
    </source>
</reference>
<feature type="compositionally biased region" description="Polar residues" evidence="5">
    <location>
        <begin position="517"/>
        <end position="526"/>
    </location>
</feature>
<evidence type="ECO:0000313" key="8">
    <source>
        <dbReference type="Proteomes" id="UP001233271"/>
    </source>
</evidence>
<dbReference type="InterPro" id="IPR019775">
    <property type="entry name" value="WD40_repeat_CS"/>
</dbReference>
<dbReference type="GO" id="GO:0034198">
    <property type="term" value="P:cellular response to amino acid starvation"/>
    <property type="evidence" value="ECO:0007669"/>
    <property type="project" value="TreeGrafter"/>
</dbReference>
<dbReference type="EMBL" id="AP028214">
    <property type="protein sequence ID" value="BEI90288.1"/>
    <property type="molecule type" value="Genomic_DNA"/>
</dbReference>
<feature type="region of interest" description="Disordered" evidence="5">
    <location>
        <begin position="1445"/>
        <end position="1471"/>
    </location>
</feature>
<keyword evidence="2" id="KW-0677">Repeat</keyword>
<feature type="region of interest" description="Disordered" evidence="5">
    <location>
        <begin position="977"/>
        <end position="1135"/>
    </location>
</feature>
<dbReference type="PROSITE" id="PS50089">
    <property type="entry name" value="ZF_RING_2"/>
    <property type="match status" value="1"/>
</dbReference>